<dbReference type="SUPFAM" id="SSF56672">
    <property type="entry name" value="DNA/RNA polymerases"/>
    <property type="match status" value="1"/>
</dbReference>
<dbReference type="Gene3D" id="3.10.20.370">
    <property type="match status" value="1"/>
</dbReference>
<dbReference type="InParanoid" id="A0A3P9A940"/>
<organism evidence="2 3">
    <name type="scientific">Esox lucius</name>
    <name type="common">Northern pike</name>
    <dbReference type="NCBI Taxonomy" id="8010"/>
    <lineage>
        <taxon>Eukaryota</taxon>
        <taxon>Metazoa</taxon>
        <taxon>Chordata</taxon>
        <taxon>Craniata</taxon>
        <taxon>Vertebrata</taxon>
        <taxon>Euteleostomi</taxon>
        <taxon>Actinopterygii</taxon>
        <taxon>Neopterygii</taxon>
        <taxon>Teleostei</taxon>
        <taxon>Protacanthopterygii</taxon>
        <taxon>Esociformes</taxon>
        <taxon>Esocidae</taxon>
        <taxon>Esox</taxon>
    </lineage>
</organism>
<dbReference type="Proteomes" id="UP000265140">
    <property type="component" value="Chromosome 20"/>
</dbReference>
<sequence length="169" mass="19539">MNYEQKTNQTVVNLTWKYVLRESLTPFKNNTKSTQRQRPLDVLDWQPEHEEAFTDLKWKLSSAPCLGLLDPSKHFHVQVDTVDNTLNGVLAQEHGGKLRPIACYSRKKSPVKPGFDQCTQHILAVQWMLTTESVVAIEGQGLTSQKTLQCMRNTMELWTSWRSKWHSLE</sequence>
<evidence type="ECO:0000313" key="2">
    <source>
        <dbReference type="Ensembl" id="ENSELUP00000037144.1"/>
    </source>
</evidence>
<dbReference type="InterPro" id="IPR041577">
    <property type="entry name" value="RT_RNaseH_2"/>
</dbReference>
<reference evidence="3" key="1">
    <citation type="journal article" date="2014" name="PLoS ONE">
        <title>The genome and linkage map of the northern pike (Esox lucius): conserved synteny revealed between the salmonid sister group and the Neoteleostei.</title>
        <authorList>
            <person name="Rondeau E.B."/>
            <person name="Minkley D.R."/>
            <person name="Leong J.S."/>
            <person name="Messmer A.M."/>
            <person name="Jantzen J.R."/>
            <person name="von Schalburg K.R."/>
            <person name="Lemon C."/>
            <person name="Bird N.H."/>
            <person name="Koop B.F."/>
        </authorList>
    </citation>
    <scope>NUCLEOTIDE SEQUENCE</scope>
</reference>
<keyword evidence="3" id="KW-1185">Reference proteome</keyword>
<evidence type="ECO:0000313" key="3">
    <source>
        <dbReference type="Proteomes" id="UP000265140"/>
    </source>
</evidence>
<dbReference type="Pfam" id="PF17919">
    <property type="entry name" value="RT_RNaseH_2"/>
    <property type="match status" value="1"/>
</dbReference>
<dbReference type="InterPro" id="IPR043502">
    <property type="entry name" value="DNA/RNA_pol_sf"/>
</dbReference>
<reference evidence="2" key="2">
    <citation type="submission" date="2020-02" db="EMBL/GenBank/DDBJ databases">
        <title>Esox lucius (northern pike) genome, fEsoLuc1, primary haplotype.</title>
        <authorList>
            <person name="Myers G."/>
            <person name="Karagic N."/>
            <person name="Meyer A."/>
            <person name="Pippel M."/>
            <person name="Reichard M."/>
            <person name="Winkler S."/>
            <person name="Tracey A."/>
            <person name="Sims Y."/>
            <person name="Howe K."/>
            <person name="Rhie A."/>
            <person name="Formenti G."/>
            <person name="Durbin R."/>
            <person name="Fedrigo O."/>
            <person name="Jarvis E.D."/>
        </authorList>
    </citation>
    <scope>NUCLEOTIDE SEQUENCE [LARGE SCALE GENOMIC DNA]</scope>
</reference>
<proteinExistence type="predicted"/>
<name>A0A3P9A940_ESOLU</name>
<protein>
    <recommendedName>
        <fullName evidence="1">Reverse transcriptase/retrotransposon-derived protein RNase H-like domain-containing protein</fullName>
    </recommendedName>
</protein>
<dbReference type="PANTHER" id="PTHR33064:SF37">
    <property type="entry name" value="RIBONUCLEASE H"/>
    <property type="match status" value="1"/>
</dbReference>
<dbReference type="GeneTree" id="ENSGT01130000280670"/>
<dbReference type="AlphaFoldDB" id="A0A3P9A940"/>
<dbReference type="InterPro" id="IPR051320">
    <property type="entry name" value="Viral_Replic_Matur_Polypro"/>
</dbReference>
<reference evidence="2" key="3">
    <citation type="submission" date="2025-08" db="UniProtKB">
        <authorList>
            <consortium name="Ensembl"/>
        </authorList>
    </citation>
    <scope>IDENTIFICATION</scope>
</reference>
<reference evidence="2" key="4">
    <citation type="submission" date="2025-09" db="UniProtKB">
        <authorList>
            <consortium name="Ensembl"/>
        </authorList>
    </citation>
    <scope>IDENTIFICATION</scope>
</reference>
<accession>A0A3P9A940</accession>
<evidence type="ECO:0000259" key="1">
    <source>
        <dbReference type="Pfam" id="PF17919"/>
    </source>
</evidence>
<dbReference type="STRING" id="8010.ENSELUP00000037144"/>
<feature type="domain" description="Reverse transcriptase/retrotransposon-derived protein RNase H-like" evidence="1">
    <location>
        <begin position="45"/>
        <end position="130"/>
    </location>
</feature>
<dbReference type="PANTHER" id="PTHR33064">
    <property type="entry name" value="POL PROTEIN"/>
    <property type="match status" value="1"/>
</dbReference>
<dbReference type="Ensembl" id="ENSELUT00000026414.3">
    <property type="protein sequence ID" value="ENSELUP00000037144.1"/>
    <property type="gene ID" value="ENSELUG00000016684.3"/>
</dbReference>